<dbReference type="InterPro" id="IPR029052">
    <property type="entry name" value="Metallo-depent_PP-like"/>
</dbReference>
<evidence type="ECO:0000313" key="1">
    <source>
        <dbReference type="EMBL" id="RBP27552.1"/>
    </source>
</evidence>
<evidence type="ECO:0000313" key="2">
    <source>
        <dbReference type="Proteomes" id="UP000252995"/>
    </source>
</evidence>
<dbReference type="EMBL" id="QNRO01000014">
    <property type="protein sequence ID" value="RBP27552.1"/>
    <property type="molecule type" value="Genomic_DNA"/>
</dbReference>
<gene>
    <name evidence="1" type="ORF">DET50_11437</name>
</gene>
<comment type="caution">
    <text evidence="1">The sequence shown here is derived from an EMBL/GenBank/DDBJ whole genome shotgun (WGS) entry which is preliminary data.</text>
</comment>
<dbReference type="PANTHER" id="PTHR37031">
    <property type="entry name" value="METALLOPHOSPHATASE BINDING DOMAIN PROTEIN"/>
    <property type="match status" value="1"/>
</dbReference>
<dbReference type="Proteomes" id="UP000252995">
    <property type="component" value="Unassembled WGS sequence"/>
</dbReference>
<dbReference type="SUPFAM" id="SSF56300">
    <property type="entry name" value="Metallo-dependent phosphatases"/>
    <property type="match status" value="1"/>
</dbReference>
<dbReference type="RefSeq" id="WP_258546125.1">
    <property type="nucleotide sequence ID" value="NZ_QNRO01000014.1"/>
</dbReference>
<dbReference type="Gene3D" id="3.60.21.70">
    <property type="entry name" value="PhoD-like phosphatase"/>
    <property type="match status" value="1"/>
</dbReference>
<accession>A0A366GM29</accession>
<dbReference type="PANTHER" id="PTHR37031:SF2">
    <property type="entry name" value="PHOD-LIKE PHOSPHATASE METALLOPHOSPHATASE DOMAIN-CONTAINING PROTEIN"/>
    <property type="match status" value="1"/>
</dbReference>
<proteinExistence type="predicted"/>
<dbReference type="InterPro" id="IPR018946">
    <property type="entry name" value="PhoD-like_MPP"/>
</dbReference>
<sequence>MQATEQTTQISDTQTDFPASNRSAVLAGPVLRHAGPDRIVLWLAVREPLKLCVRLSERDHPARRLLDRALRDAEVTRLRIGTHAWLHLVDLRLEDPLPRDTRLEYDLGITATDGTSWIRDWAPHLCPDNRERPGFVLKSRLDRILHGSCRRPHHPSGDGLVRVDEELHKARHLEDVPALLLMTGDQIYADDVAGPMLHAIQCVIHQLGLYQEVLEGASLNHSRELTSLDKAYYHRDKLLPESEFNEDLTERFFGGVRKPVFTTANAGNHLISFAEVMAMYLLVWSPEPWAMVTPAEPVSDEEELARYRREQEAIDRFREDLPRASRALANVPVYMIFDDHDVTDDWNLSALWEATAYEHPFSRRIIGNALLGYLLCQGWGNQPDSFTDLLGQCQNLLAPQKDHHELDKTIQDELIDQLFHFHQWHYSLATSPKLVVLDTRTHRWRSEIRRSHPSGLMDWESLTDFQQEVMGEDAVIVVSPAPMFGVKLIEMIQRLFTWFGKPLLVDAENWMAHRGAASVMLNIFGHPRTPKHFVILSGDVHYSFAYDIRLKHKRNSPEIWQITSSGIKNEFPNHLLEWLDRLNRWLFAPWSPLNWFTKRRRMRIRPRLPEGREAGERLWNHAGIGDVRLDEEGAPSAIRQLNTGGGGTVFHRGREE</sequence>
<dbReference type="InterPro" id="IPR038607">
    <property type="entry name" value="PhoD-like_sf"/>
</dbReference>
<protein>
    <recommendedName>
        <fullName evidence="3">PhoD-like phosphatase</fullName>
    </recommendedName>
</protein>
<evidence type="ECO:0008006" key="3">
    <source>
        <dbReference type="Google" id="ProtNLM"/>
    </source>
</evidence>
<reference evidence="1 2" key="1">
    <citation type="submission" date="2018-06" db="EMBL/GenBank/DDBJ databases">
        <title>Freshwater and sediment microbial communities from various areas in North America, analyzing microbe dynamics in response to fracking.</title>
        <authorList>
            <person name="Lamendella R."/>
        </authorList>
    </citation>
    <scope>NUCLEOTIDE SEQUENCE [LARGE SCALE GENOMIC DNA]</scope>
    <source>
        <strain evidence="1 2">114J</strain>
    </source>
</reference>
<dbReference type="STRING" id="379482.SAMN04487961_1811"/>
<name>A0A366GM29_9GAMM</name>
<organism evidence="1 2">
    <name type="scientific">Marinobacter pelagius</name>
    <dbReference type="NCBI Taxonomy" id="379482"/>
    <lineage>
        <taxon>Bacteria</taxon>
        <taxon>Pseudomonadati</taxon>
        <taxon>Pseudomonadota</taxon>
        <taxon>Gammaproteobacteria</taxon>
        <taxon>Pseudomonadales</taxon>
        <taxon>Marinobacteraceae</taxon>
        <taxon>Marinobacter</taxon>
    </lineage>
</organism>
<dbReference type="AlphaFoldDB" id="A0A366GM29"/>
<dbReference type="CDD" id="cd07389">
    <property type="entry name" value="MPP_PhoD"/>
    <property type="match status" value="1"/>
</dbReference>